<comment type="caution">
    <text evidence="12">The sequence shown here is derived from an EMBL/GenBank/DDBJ whole genome shotgun (WGS) entry which is preliminary data.</text>
</comment>
<reference evidence="12" key="1">
    <citation type="journal article" date="2021" name="PeerJ">
        <title>Extensive microbial diversity within the chicken gut microbiome revealed by metagenomics and culture.</title>
        <authorList>
            <person name="Gilroy R."/>
            <person name="Ravi A."/>
            <person name="Getino M."/>
            <person name="Pursley I."/>
            <person name="Horton D.L."/>
            <person name="Alikhan N.F."/>
            <person name="Baker D."/>
            <person name="Gharbi K."/>
            <person name="Hall N."/>
            <person name="Watson M."/>
            <person name="Adriaenssens E.M."/>
            <person name="Foster-Nyarko E."/>
            <person name="Jarju S."/>
            <person name="Secka A."/>
            <person name="Antonio M."/>
            <person name="Oren A."/>
            <person name="Chaudhuri R.R."/>
            <person name="La Ragione R."/>
            <person name="Hildebrand F."/>
            <person name="Pallen M.J."/>
        </authorList>
    </citation>
    <scope>NUCLEOTIDE SEQUENCE</scope>
    <source>
        <strain evidence="12">CHK169-2315</strain>
    </source>
</reference>
<evidence type="ECO:0000256" key="5">
    <source>
        <dbReference type="ARBA" id="ARBA00023002"/>
    </source>
</evidence>
<gene>
    <name evidence="12" type="ORF">H9895_00020</name>
</gene>
<evidence type="ECO:0000256" key="6">
    <source>
        <dbReference type="ARBA" id="ARBA00023027"/>
    </source>
</evidence>
<dbReference type="InterPro" id="IPR006176">
    <property type="entry name" value="3-OHacyl-CoA_DH_NAD-bd"/>
</dbReference>
<dbReference type="InterPro" id="IPR006108">
    <property type="entry name" value="3HC_DH_C"/>
</dbReference>
<evidence type="ECO:0000313" key="12">
    <source>
        <dbReference type="EMBL" id="HIV73447.1"/>
    </source>
</evidence>
<evidence type="ECO:0000259" key="10">
    <source>
        <dbReference type="Pfam" id="PF00725"/>
    </source>
</evidence>
<dbReference type="InterPro" id="IPR029045">
    <property type="entry name" value="ClpP/crotonase-like_dom_sf"/>
</dbReference>
<dbReference type="Pfam" id="PF00725">
    <property type="entry name" value="3HCDH"/>
    <property type="match status" value="2"/>
</dbReference>
<dbReference type="SUPFAM" id="SSF52096">
    <property type="entry name" value="ClpP/crotonase"/>
    <property type="match status" value="1"/>
</dbReference>
<feature type="signal peptide" evidence="9">
    <location>
        <begin position="1"/>
        <end position="21"/>
    </location>
</feature>
<dbReference type="AlphaFoldDB" id="A0A9D1PJZ7"/>
<dbReference type="PANTHER" id="PTHR48075:SF7">
    <property type="entry name" value="3-HYDROXYACYL-COA DEHYDROGENASE-RELATED"/>
    <property type="match status" value="1"/>
</dbReference>
<comment type="similarity">
    <text evidence="2">Belongs to the 3-hydroxyacyl-CoA dehydrogenase family.</text>
</comment>
<accession>A0A9D1PJZ7</accession>
<comment type="catalytic activity">
    <reaction evidence="8">
        <text>a (3S)-3-hydroxyacyl-CoA + NAD(+) = a 3-oxoacyl-CoA + NADH + H(+)</text>
        <dbReference type="Rhea" id="RHEA:22432"/>
        <dbReference type="ChEBI" id="CHEBI:15378"/>
        <dbReference type="ChEBI" id="CHEBI:57318"/>
        <dbReference type="ChEBI" id="CHEBI:57540"/>
        <dbReference type="ChEBI" id="CHEBI:57945"/>
        <dbReference type="ChEBI" id="CHEBI:90726"/>
        <dbReference type="EC" id="1.1.1.35"/>
    </reaction>
</comment>
<dbReference type="GO" id="GO:0070403">
    <property type="term" value="F:NAD+ binding"/>
    <property type="evidence" value="ECO:0007669"/>
    <property type="project" value="InterPro"/>
</dbReference>
<feature type="domain" description="3-hydroxyacyl-CoA dehydrogenase NAD binding" evidence="11">
    <location>
        <begin position="8"/>
        <end position="205"/>
    </location>
</feature>
<dbReference type="InterPro" id="IPR008927">
    <property type="entry name" value="6-PGluconate_DH-like_C_sf"/>
</dbReference>
<dbReference type="CDD" id="cd06558">
    <property type="entry name" value="crotonase-like"/>
    <property type="match status" value="1"/>
</dbReference>
<evidence type="ECO:0000259" key="11">
    <source>
        <dbReference type="Pfam" id="PF02737"/>
    </source>
</evidence>
<keyword evidence="4" id="KW-0442">Lipid degradation</keyword>
<evidence type="ECO:0000256" key="7">
    <source>
        <dbReference type="ARBA" id="ARBA00023098"/>
    </source>
</evidence>
<evidence type="ECO:0000256" key="2">
    <source>
        <dbReference type="ARBA" id="ARBA00009463"/>
    </source>
</evidence>
<reference evidence="12" key="2">
    <citation type="submission" date="2021-04" db="EMBL/GenBank/DDBJ databases">
        <authorList>
            <person name="Gilroy R."/>
        </authorList>
    </citation>
    <scope>NUCLEOTIDE SEQUENCE</scope>
    <source>
        <strain evidence="12">CHK169-2315</strain>
    </source>
</reference>
<evidence type="ECO:0000256" key="3">
    <source>
        <dbReference type="ARBA" id="ARBA00022832"/>
    </source>
</evidence>
<name>A0A9D1PJZ7_9BACI</name>
<feature type="domain" description="3-hydroxyacyl-CoA dehydrogenase C-terminal" evidence="10">
    <location>
        <begin position="208"/>
        <end position="306"/>
    </location>
</feature>
<dbReference type="Pfam" id="PF02737">
    <property type="entry name" value="3HCDH_N"/>
    <property type="match status" value="1"/>
</dbReference>
<evidence type="ECO:0000256" key="4">
    <source>
        <dbReference type="ARBA" id="ARBA00022963"/>
    </source>
</evidence>
<feature type="chain" id="PRO_5039225201" evidence="9">
    <location>
        <begin position="22"/>
        <end position="799"/>
    </location>
</feature>
<dbReference type="PANTHER" id="PTHR48075">
    <property type="entry name" value="3-HYDROXYACYL-COA DEHYDROGENASE FAMILY PROTEIN"/>
    <property type="match status" value="1"/>
</dbReference>
<evidence type="ECO:0000313" key="13">
    <source>
        <dbReference type="Proteomes" id="UP000823937"/>
    </source>
</evidence>
<keyword evidence="3" id="KW-0276">Fatty acid metabolism</keyword>
<sequence>MTHRIKRAAVLGSGVMGSAIAAHLANNGIPTIMLDIVPRDVTEDEKKKGLTLEDKAVRNRIAQAGKQALLKQKPSPITSKKSLDLITVGNLEDDLEKLADVDWIVEVVVENLDIKKQVYANIDKVRKEGTIVSSNTSGISVEAMIEDCSEDMKKHFLGTHFFNPPRYLKLLEIIPTQHTDEDVLNFMKQFGEDVLGKGVVVAKDTPNFIGNRIGTYGLLVTVQEMLKQGLTIGEVDSITGPLIGRPKSATFRTLDVVGLDTFIHVANTAYEKVEGDEKKVFEIPSFMKEMNERGWLGAKAKQGFFKKEKGEKGSVILELDPETFEYSEQKKLKTAAVEMAKQQKGTRKKIKAVVSQQGDKASDFLWSILKPTLLYSAQLLGEIADDLTQIDNAMKWGFGWQYGPFETWDAIGVRKSVERMKAEGETIPAWVETLLEKGNETFYKEGNGNVYYFDQEDYAQVEFNEKEINIRRLKETNDVIMKNSGASLVDIGDGVALLEFTSPNNSIGLDVIQMINKSIEEVEKNYEGLVIGNQGKNFCVGANLALMLMEAQDQNFFELDMVVRQFQNMTQNIKYSEKPVVTAPFNMSLGGGAEVTLPAASVQASTETYLGLVEVGVGLIPGGGGTKELYLKMLRDMPQGVNFDLMQVANTVFERVATAAVSTSAEEARENGFLNRYDGISVNPDHQLYDAKQRVLGLSKLGYKAPKPEMIPVVGDAGYGAMVLGAKNLHLSGYASEHDLKIAEKLAYVISGGRINEGSLIDEETMLALEREAFLSLIGEPKTQMRMQHMLLKGKPLRN</sequence>
<dbReference type="InterPro" id="IPR001753">
    <property type="entry name" value="Enoyl-CoA_hydra/iso"/>
</dbReference>
<keyword evidence="9" id="KW-0732">Signal</keyword>
<keyword evidence="7" id="KW-0443">Lipid metabolism</keyword>
<dbReference type="SUPFAM" id="SSF51735">
    <property type="entry name" value="NAD(P)-binding Rossmann-fold domains"/>
    <property type="match status" value="1"/>
</dbReference>
<dbReference type="Gene3D" id="3.90.226.10">
    <property type="entry name" value="2-enoyl-CoA Hydratase, Chain A, domain 1"/>
    <property type="match status" value="1"/>
</dbReference>
<dbReference type="GO" id="GO:0006631">
    <property type="term" value="P:fatty acid metabolic process"/>
    <property type="evidence" value="ECO:0007669"/>
    <property type="project" value="UniProtKB-KW"/>
</dbReference>
<keyword evidence="5" id="KW-0560">Oxidoreductase</keyword>
<protein>
    <submittedName>
        <fullName evidence="12">3-hydroxyacyl-CoA dehydrogenase/enoyl-CoA hydratase family protein</fullName>
    </submittedName>
</protein>
<dbReference type="Gene3D" id="3.40.50.720">
    <property type="entry name" value="NAD(P)-binding Rossmann-like Domain"/>
    <property type="match status" value="1"/>
</dbReference>
<dbReference type="Gene3D" id="1.10.1040.50">
    <property type="match status" value="1"/>
</dbReference>
<feature type="domain" description="3-hydroxyacyl-CoA dehydrogenase C-terminal" evidence="10">
    <location>
        <begin position="371"/>
        <end position="421"/>
    </location>
</feature>
<organism evidence="12 13">
    <name type="scientific">Candidatus Pseudogracilibacillus intestinigallinarum</name>
    <dbReference type="NCBI Taxonomy" id="2838742"/>
    <lineage>
        <taxon>Bacteria</taxon>
        <taxon>Bacillati</taxon>
        <taxon>Bacillota</taxon>
        <taxon>Bacilli</taxon>
        <taxon>Bacillales</taxon>
        <taxon>Bacillaceae</taxon>
        <taxon>Pseudogracilibacillus</taxon>
    </lineage>
</organism>
<dbReference type="Proteomes" id="UP000823937">
    <property type="component" value="Unassembled WGS sequence"/>
</dbReference>
<proteinExistence type="inferred from homology"/>
<evidence type="ECO:0000256" key="8">
    <source>
        <dbReference type="ARBA" id="ARBA00049556"/>
    </source>
</evidence>
<evidence type="ECO:0000256" key="9">
    <source>
        <dbReference type="SAM" id="SignalP"/>
    </source>
</evidence>
<dbReference type="Pfam" id="PF00378">
    <property type="entry name" value="ECH_1"/>
    <property type="match status" value="1"/>
</dbReference>
<dbReference type="InterPro" id="IPR036291">
    <property type="entry name" value="NAD(P)-bd_dom_sf"/>
</dbReference>
<keyword evidence="6" id="KW-0520">NAD</keyword>
<dbReference type="EMBL" id="DXHX01000001">
    <property type="protein sequence ID" value="HIV73447.1"/>
    <property type="molecule type" value="Genomic_DNA"/>
</dbReference>
<dbReference type="GO" id="GO:0003857">
    <property type="term" value="F:(3S)-3-hydroxyacyl-CoA dehydrogenase (NAD+) activity"/>
    <property type="evidence" value="ECO:0007669"/>
    <property type="project" value="UniProtKB-EC"/>
</dbReference>
<dbReference type="GO" id="GO:0016042">
    <property type="term" value="P:lipid catabolic process"/>
    <property type="evidence" value="ECO:0007669"/>
    <property type="project" value="UniProtKB-KW"/>
</dbReference>
<evidence type="ECO:0000256" key="1">
    <source>
        <dbReference type="ARBA" id="ARBA00005005"/>
    </source>
</evidence>
<dbReference type="SUPFAM" id="SSF48179">
    <property type="entry name" value="6-phosphogluconate dehydrogenase C-terminal domain-like"/>
    <property type="match status" value="2"/>
</dbReference>
<comment type="pathway">
    <text evidence="1">Lipid metabolism; fatty acid beta-oxidation.</text>
</comment>